<dbReference type="OrthoDB" id="430659at2759"/>
<keyword evidence="5 8" id="KW-0472">Membrane</keyword>
<feature type="transmembrane region" description="Helical" evidence="8">
    <location>
        <begin position="146"/>
        <end position="167"/>
    </location>
</feature>
<protein>
    <recommendedName>
        <fullName evidence="8">Palmitoyltransferase</fullName>
        <ecNumber evidence="8">2.3.1.225</ecNumber>
    </recommendedName>
</protein>
<dbReference type="KEGG" id="vde:111244294"/>
<evidence type="ECO:0000313" key="11">
    <source>
        <dbReference type="Proteomes" id="UP000594260"/>
    </source>
</evidence>
<dbReference type="EC" id="2.3.1.225" evidence="8"/>
<evidence type="ECO:0000256" key="5">
    <source>
        <dbReference type="ARBA" id="ARBA00023136"/>
    </source>
</evidence>
<dbReference type="PANTHER" id="PTHR22883:SF23">
    <property type="entry name" value="PALMITOYLTRANSFERASE ZDHHC6"/>
    <property type="match status" value="1"/>
</dbReference>
<evidence type="ECO:0000259" key="9">
    <source>
        <dbReference type="Pfam" id="PF01529"/>
    </source>
</evidence>
<sequence>MLRMGVGSIRVVIRSFKKGSWLLQGLGLLKCLPPSLAILYHLAEQLLFCSYFLPTILEDVALTEKLFYFAIFQGSALTTLATAFHLKFKSRPRSNQLVTTNCVCKKCGLPREARTYHCLICNVCVPMFDHHCAWLDVCIGRHNRRLFIHFLLLLAMHGVSTAIFLYWNFWRLNIFEIMDLAVFTHFVASLFFGSASLILAFIQLFFVALNQTTMEFLMNKPTQRRSLVHNLQSVFGRSWLHALIPLYEEIRIYRQEAILKYNMNRASLGGRAKSGSVQTSNHQNGYRLSHAHMGTQFNSINL</sequence>
<dbReference type="Proteomes" id="UP000594260">
    <property type="component" value="Unplaced"/>
</dbReference>
<name>A0A7M7JAH8_VARDE</name>
<dbReference type="InParanoid" id="A0A7M7JAH8"/>
<dbReference type="GO" id="GO:0005783">
    <property type="term" value="C:endoplasmic reticulum"/>
    <property type="evidence" value="ECO:0007669"/>
    <property type="project" value="TreeGrafter"/>
</dbReference>
<reference evidence="10" key="1">
    <citation type="submission" date="2021-01" db="UniProtKB">
        <authorList>
            <consortium name="EnsemblMetazoa"/>
        </authorList>
    </citation>
    <scope>IDENTIFICATION</scope>
</reference>
<dbReference type="RefSeq" id="XP_022646969.1">
    <property type="nucleotide sequence ID" value="XM_022791234.1"/>
</dbReference>
<dbReference type="GO" id="GO:0016020">
    <property type="term" value="C:membrane"/>
    <property type="evidence" value="ECO:0007669"/>
    <property type="project" value="UniProtKB-SubCell"/>
</dbReference>
<dbReference type="GO" id="GO:0006612">
    <property type="term" value="P:protein targeting to membrane"/>
    <property type="evidence" value="ECO:0007669"/>
    <property type="project" value="TreeGrafter"/>
</dbReference>
<dbReference type="GO" id="GO:0019706">
    <property type="term" value="F:protein-cysteine S-palmitoyltransferase activity"/>
    <property type="evidence" value="ECO:0007669"/>
    <property type="project" value="UniProtKB-EC"/>
</dbReference>
<evidence type="ECO:0000256" key="4">
    <source>
        <dbReference type="ARBA" id="ARBA00022989"/>
    </source>
</evidence>
<comment type="subcellular location">
    <subcellularLocation>
        <location evidence="1">Membrane</location>
        <topology evidence="1">Multi-pass membrane protein</topology>
    </subcellularLocation>
</comment>
<dbReference type="GeneID" id="111244294"/>
<keyword evidence="2 8" id="KW-0808">Transferase</keyword>
<comment type="catalytic activity">
    <reaction evidence="8">
        <text>L-cysteinyl-[protein] + hexadecanoyl-CoA = S-hexadecanoyl-L-cysteinyl-[protein] + CoA</text>
        <dbReference type="Rhea" id="RHEA:36683"/>
        <dbReference type="Rhea" id="RHEA-COMP:10131"/>
        <dbReference type="Rhea" id="RHEA-COMP:11032"/>
        <dbReference type="ChEBI" id="CHEBI:29950"/>
        <dbReference type="ChEBI" id="CHEBI:57287"/>
        <dbReference type="ChEBI" id="CHEBI:57379"/>
        <dbReference type="ChEBI" id="CHEBI:74151"/>
        <dbReference type="EC" id="2.3.1.225"/>
    </reaction>
</comment>
<organism evidence="10 11">
    <name type="scientific">Varroa destructor</name>
    <name type="common">Honeybee mite</name>
    <dbReference type="NCBI Taxonomy" id="109461"/>
    <lineage>
        <taxon>Eukaryota</taxon>
        <taxon>Metazoa</taxon>
        <taxon>Ecdysozoa</taxon>
        <taxon>Arthropoda</taxon>
        <taxon>Chelicerata</taxon>
        <taxon>Arachnida</taxon>
        <taxon>Acari</taxon>
        <taxon>Parasitiformes</taxon>
        <taxon>Mesostigmata</taxon>
        <taxon>Gamasina</taxon>
        <taxon>Dermanyssoidea</taxon>
        <taxon>Varroidae</taxon>
        <taxon>Varroa</taxon>
    </lineage>
</organism>
<evidence type="ECO:0000313" key="10">
    <source>
        <dbReference type="EnsemblMetazoa" id="XP_022646969"/>
    </source>
</evidence>
<evidence type="ECO:0000256" key="6">
    <source>
        <dbReference type="ARBA" id="ARBA00023315"/>
    </source>
</evidence>
<keyword evidence="4 8" id="KW-1133">Transmembrane helix</keyword>
<evidence type="ECO:0000256" key="7">
    <source>
        <dbReference type="ARBA" id="ARBA00038298"/>
    </source>
</evidence>
<accession>A0A7M7JAH8</accession>
<feature type="transmembrane region" description="Helical" evidence="8">
    <location>
        <begin position="66"/>
        <end position="86"/>
    </location>
</feature>
<evidence type="ECO:0000256" key="2">
    <source>
        <dbReference type="ARBA" id="ARBA00022679"/>
    </source>
</evidence>
<feature type="domain" description="Palmitoyltransferase DHHC" evidence="9">
    <location>
        <begin position="101"/>
        <end position="219"/>
    </location>
</feature>
<proteinExistence type="inferred from homology"/>
<evidence type="ECO:0000256" key="3">
    <source>
        <dbReference type="ARBA" id="ARBA00022692"/>
    </source>
</evidence>
<feature type="transmembrane region" description="Helical" evidence="8">
    <location>
        <begin position="21"/>
        <end position="43"/>
    </location>
</feature>
<dbReference type="AlphaFoldDB" id="A0A7M7JAH8"/>
<dbReference type="Pfam" id="PF01529">
    <property type="entry name" value="DHHC"/>
    <property type="match status" value="1"/>
</dbReference>
<dbReference type="InterPro" id="IPR001594">
    <property type="entry name" value="Palmitoyltrfase_DHHC"/>
</dbReference>
<dbReference type="EnsemblMetazoa" id="XM_022791234">
    <property type="protein sequence ID" value="XP_022646969"/>
    <property type="gene ID" value="LOC111244294"/>
</dbReference>
<dbReference type="PROSITE" id="PS50216">
    <property type="entry name" value="DHHC"/>
    <property type="match status" value="1"/>
</dbReference>
<keyword evidence="3 8" id="KW-0812">Transmembrane</keyword>
<feature type="transmembrane region" description="Helical" evidence="8">
    <location>
        <begin position="187"/>
        <end position="209"/>
    </location>
</feature>
<keyword evidence="11" id="KW-1185">Reference proteome</keyword>
<dbReference type="InterPro" id="IPR039859">
    <property type="entry name" value="PFA4/ZDH16/20/ERF2-like"/>
</dbReference>
<comment type="domain">
    <text evidence="8">The DHHC domain is required for palmitoyltransferase activity.</text>
</comment>
<comment type="similarity">
    <text evidence="7">Belongs to the DHHC palmitoyltransferase family. PFA5 subfamily.</text>
</comment>
<dbReference type="PANTHER" id="PTHR22883">
    <property type="entry name" value="ZINC FINGER DHHC DOMAIN CONTAINING PROTEIN"/>
    <property type="match status" value="1"/>
</dbReference>
<dbReference type="GO" id="GO:0005794">
    <property type="term" value="C:Golgi apparatus"/>
    <property type="evidence" value="ECO:0007669"/>
    <property type="project" value="TreeGrafter"/>
</dbReference>
<evidence type="ECO:0000256" key="8">
    <source>
        <dbReference type="RuleBase" id="RU079119"/>
    </source>
</evidence>
<evidence type="ECO:0000256" key="1">
    <source>
        <dbReference type="ARBA" id="ARBA00004141"/>
    </source>
</evidence>
<keyword evidence="6 8" id="KW-0012">Acyltransferase</keyword>